<dbReference type="GO" id="GO:0016117">
    <property type="term" value="P:carotenoid biosynthetic process"/>
    <property type="evidence" value="ECO:0007669"/>
    <property type="project" value="InterPro"/>
</dbReference>
<dbReference type="InterPro" id="IPR010108">
    <property type="entry name" value="Lycopene_cyclase_b/e"/>
</dbReference>
<gene>
    <name evidence="2" type="ORF">GGR46_003219</name>
</gene>
<dbReference type="GO" id="GO:0045436">
    <property type="term" value="F:lycopene beta cyclase activity"/>
    <property type="evidence" value="ECO:0007669"/>
    <property type="project" value="InterPro"/>
</dbReference>
<dbReference type="SUPFAM" id="SSF51905">
    <property type="entry name" value="FAD/NAD(P)-binding domain"/>
    <property type="match status" value="1"/>
</dbReference>
<dbReference type="Pfam" id="PF05834">
    <property type="entry name" value="Lycopene_cycl"/>
    <property type="match status" value="1"/>
</dbReference>
<proteinExistence type="inferred from homology"/>
<dbReference type="InterPro" id="IPR008461">
    <property type="entry name" value="CrtY"/>
</dbReference>
<comment type="similarity">
    <text evidence="1">Belongs to the lycopene cyclase family.</text>
</comment>
<evidence type="ECO:0000313" key="2">
    <source>
        <dbReference type="EMBL" id="MBB4099647.1"/>
    </source>
</evidence>
<keyword evidence="2" id="KW-0413">Isomerase</keyword>
<dbReference type="AlphaFoldDB" id="A0A7W6JW76"/>
<accession>A0A7W6JW76</accession>
<evidence type="ECO:0000313" key="3">
    <source>
        <dbReference type="Proteomes" id="UP000557392"/>
    </source>
</evidence>
<evidence type="ECO:0000256" key="1">
    <source>
        <dbReference type="ARBA" id="ARBA00006599"/>
    </source>
</evidence>
<reference evidence="2 3" key="1">
    <citation type="submission" date="2020-08" db="EMBL/GenBank/DDBJ databases">
        <title>Genomic Encyclopedia of Type Strains, Phase IV (KMG-IV): sequencing the most valuable type-strain genomes for metagenomic binning, comparative biology and taxonomic classification.</title>
        <authorList>
            <person name="Goeker M."/>
        </authorList>
    </citation>
    <scope>NUCLEOTIDE SEQUENCE [LARGE SCALE GENOMIC DNA]</scope>
    <source>
        <strain evidence="2 3">DSM 101806</strain>
    </source>
</reference>
<dbReference type="GO" id="GO:0016705">
    <property type="term" value="F:oxidoreductase activity, acting on paired donors, with incorporation or reduction of molecular oxygen"/>
    <property type="evidence" value="ECO:0007669"/>
    <property type="project" value="InterPro"/>
</dbReference>
<dbReference type="RefSeq" id="WP_183999027.1">
    <property type="nucleotide sequence ID" value="NZ_JACIEH010000003.1"/>
</dbReference>
<dbReference type="NCBIfam" id="TIGR01789">
    <property type="entry name" value="lycopene_cycl"/>
    <property type="match status" value="1"/>
</dbReference>
<dbReference type="EC" id="5.5.1.19" evidence="2"/>
<keyword evidence="3" id="KW-1185">Reference proteome</keyword>
<dbReference type="EMBL" id="JACIEH010000003">
    <property type="protein sequence ID" value="MBB4099647.1"/>
    <property type="molecule type" value="Genomic_DNA"/>
</dbReference>
<sequence>MPATINCDVAIVGGGLAGGLIALALRRKRPDCDVRIVEGGSRIGGNHLWSFFASDVAPADRWLTAPLVSHGWRGHDVAFPAVSRTLDTGYYSIESRRLDQVVRAELPEPAVMTRRKALAASPTAVVLADGDRIEARGVIDCRGPADLSALKCGWQKFYGRELQLAAPHDLARPMIMDATVEQLDGYRFVYALPFGPTCAFVEDTYYSDTPDLDAETLGNRIGGYAQVRGWQVDHVVREEAGVLPVVMGGSFADYWQAGGNKVAKAGLRAGLFHPLTSYSLPDAVRTATLVAAASDLGGAALHRLLHDFARSTWRRRTFYRMLAAMLFKAAEPEERYRVLQRFYQLDPGLIGRFYAGHSTLFDRLRIVSGKPPVPVGKAVSAIWGSFK</sequence>
<name>A0A7W6JW76_9SPHN</name>
<dbReference type="Proteomes" id="UP000557392">
    <property type="component" value="Unassembled WGS sequence"/>
</dbReference>
<dbReference type="NCBIfam" id="TIGR01790">
    <property type="entry name" value="carotene-cycl"/>
    <property type="match status" value="1"/>
</dbReference>
<dbReference type="Gene3D" id="3.50.50.60">
    <property type="entry name" value="FAD/NAD(P)-binding domain"/>
    <property type="match status" value="1"/>
</dbReference>
<protein>
    <submittedName>
        <fullName evidence="2">Lycopene beta-cyclase</fullName>
        <ecNumber evidence="2">5.5.1.19</ecNumber>
    </submittedName>
</protein>
<dbReference type="InterPro" id="IPR036188">
    <property type="entry name" value="FAD/NAD-bd_sf"/>
</dbReference>
<comment type="caution">
    <text evidence="2">The sequence shown here is derived from an EMBL/GenBank/DDBJ whole genome shotgun (WGS) entry which is preliminary data.</text>
</comment>
<organism evidence="2 3">
    <name type="scientific">Sphingomonas kyeonggiensis</name>
    <dbReference type="NCBI Taxonomy" id="1268553"/>
    <lineage>
        <taxon>Bacteria</taxon>
        <taxon>Pseudomonadati</taxon>
        <taxon>Pseudomonadota</taxon>
        <taxon>Alphaproteobacteria</taxon>
        <taxon>Sphingomonadales</taxon>
        <taxon>Sphingomonadaceae</taxon>
        <taxon>Sphingomonas</taxon>
    </lineage>
</organism>